<accession>A0A414ASZ2</accession>
<name>A0A414ASZ2_9FIRM</name>
<evidence type="ECO:0000259" key="1">
    <source>
        <dbReference type="Pfam" id="PF04542"/>
    </source>
</evidence>
<feature type="domain" description="RNA polymerase sigma-70 region 2" evidence="1">
    <location>
        <begin position="43"/>
        <end position="97"/>
    </location>
</feature>
<sequence>MDLTKQQQLFAGLTPQQQDTINFYHDNNMAMLRKICDPIIYRKGVSLMDYDELYDVASDTLLESLGTYDESKGSQFSTYLKGNINRAFYDWTRDNRRFKRCNLTEERDENGNLAKDKNGKQKYVVIADISIDAPIGDDSESTLADMLPSGFDLEAELAEEIGISSGSKMEKYLEKLSKKQRQVVGYLSEGYKPSEIKELLHISEKEYSDCMMAIRAYKNIKILL</sequence>
<organism evidence="2 3">
    <name type="scientific">Enterocloster bolteae</name>
    <dbReference type="NCBI Taxonomy" id="208479"/>
    <lineage>
        <taxon>Bacteria</taxon>
        <taxon>Bacillati</taxon>
        <taxon>Bacillota</taxon>
        <taxon>Clostridia</taxon>
        <taxon>Lachnospirales</taxon>
        <taxon>Lachnospiraceae</taxon>
        <taxon>Enterocloster</taxon>
    </lineage>
</organism>
<dbReference type="InterPro" id="IPR013325">
    <property type="entry name" value="RNA_pol_sigma_r2"/>
</dbReference>
<protein>
    <recommendedName>
        <fullName evidence="1">RNA polymerase sigma-70 region 2 domain-containing protein</fullName>
    </recommendedName>
</protein>
<dbReference type="SUPFAM" id="SSF88946">
    <property type="entry name" value="Sigma2 domain of RNA polymerase sigma factors"/>
    <property type="match status" value="1"/>
</dbReference>
<dbReference type="Proteomes" id="UP000283975">
    <property type="component" value="Unassembled WGS sequence"/>
</dbReference>
<dbReference type="InterPro" id="IPR007627">
    <property type="entry name" value="RNA_pol_sigma70_r2"/>
</dbReference>
<gene>
    <name evidence="2" type="ORF">DW839_18470</name>
</gene>
<dbReference type="EMBL" id="QSHZ01000020">
    <property type="protein sequence ID" value="RHC54682.1"/>
    <property type="molecule type" value="Genomic_DNA"/>
</dbReference>
<evidence type="ECO:0000313" key="2">
    <source>
        <dbReference type="EMBL" id="RHC54682.1"/>
    </source>
</evidence>
<proteinExistence type="predicted"/>
<dbReference type="Pfam" id="PF04542">
    <property type="entry name" value="Sigma70_r2"/>
    <property type="match status" value="1"/>
</dbReference>
<comment type="caution">
    <text evidence="2">The sequence shown here is derived from an EMBL/GenBank/DDBJ whole genome shotgun (WGS) entry which is preliminary data.</text>
</comment>
<dbReference type="Gene3D" id="1.10.1740.10">
    <property type="match status" value="1"/>
</dbReference>
<dbReference type="GO" id="GO:0006352">
    <property type="term" value="P:DNA-templated transcription initiation"/>
    <property type="evidence" value="ECO:0007669"/>
    <property type="project" value="InterPro"/>
</dbReference>
<dbReference type="AlphaFoldDB" id="A0A414ASZ2"/>
<reference evidence="2 3" key="1">
    <citation type="submission" date="2018-08" db="EMBL/GenBank/DDBJ databases">
        <title>A genome reference for cultivated species of the human gut microbiota.</title>
        <authorList>
            <person name="Zou Y."/>
            <person name="Xue W."/>
            <person name="Luo G."/>
        </authorList>
    </citation>
    <scope>NUCLEOTIDE SEQUENCE [LARGE SCALE GENOMIC DNA]</scope>
    <source>
        <strain evidence="2 3">AM35-14</strain>
    </source>
</reference>
<evidence type="ECO:0000313" key="3">
    <source>
        <dbReference type="Proteomes" id="UP000283975"/>
    </source>
</evidence>
<dbReference type="GO" id="GO:0003700">
    <property type="term" value="F:DNA-binding transcription factor activity"/>
    <property type="evidence" value="ECO:0007669"/>
    <property type="project" value="InterPro"/>
</dbReference>
<dbReference type="RefSeq" id="WP_119205389.1">
    <property type="nucleotide sequence ID" value="NZ_JADMVR010000005.1"/>
</dbReference>